<keyword evidence="2" id="KW-1185">Reference proteome</keyword>
<gene>
    <name evidence="1" type="ORF">CCMSSC00406_0004504</name>
</gene>
<evidence type="ECO:0000313" key="1">
    <source>
        <dbReference type="EMBL" id="KAG9222590.1"/>
    </source>
</evidence>
<dbReference type="EMBL" id="WQMT02000005">
    <property type="protein sequence ID" value="KAG9222590.1"/>
    <property type="molecule type" value="Genomic_DNA"/>
</dbReference>
<dbReference type="Proteomes" id="UP000824881">
    <property type="component" value="Unassembled WGS sequence"/>
</dbReference>
<sequence>MVVRLSLAVTLAALSVTAVQTKSHRDIPDTFSSIASCVDEPSTFSCENTAPINNTCCSPTPGGLVLQTQFWSTWTGLERTGQLLPEKSWTIHGLWPDNCDGSFEQYCDLSRQFDPTPSPAILPDGTVVPAWKGPGIDTFVSQFGRQDLLDFMQKYWINQGAPNVDFWGHEFSKHATCTSTFDVACYQSYKKHQDVVNFFDAVVRAFHRYPTFSMLASAGIVPSNQTAYSLDSIQKALVSQTGAIPFLGCQANGTVLTEVWYFSHVLGTEQFGTYKNVNSTTNSTCSKTAGICSGEHPHTRRAISDLSLAVAKGKKIVVVTGAGISCSCGIPDFRSSDGLYALVKQKYPDIVLKGRDLFDASLFRDQRSTAVFYTFISQLKRSIDGVAPSRTHRFLKTLDSKKKLLRSYTQNIDGLEEKAGLLSSSSHEAKSSGKGKAKIKTKDVRNVQLHGDIHRVRCVSCSAEYACAEEHLDVFDNGTPPECPECATRCEARKARSARATRVGSLRPAIVLYDEPHPLGDDIGMIQAADVSRRPDILIIMGTSLKVHGLKKLVKDFAKAVHSNEPSTSATGAKKMAGKVIFVNKTAPGSEWADIIDYHVAGETDAWCERVEADWRKSRPQDWEVQQTLDGDVNKSGGFKVAKELATVKKGKGKAKSTLVNRTYANQLPNLLDSKKKPKVKENIAPLASTNMVLSTPDVVASKTNAPPLSPSKRRGGASHYGDGESSPSKRRISDKAQHALPSEERGLLFGDHTNVDAADTLDLSMEFVGAEDGDISMMSLKEEPTRLTRQKSLTSKPMKTIPTVKAVTTRRRGRTLV</sequence>
<name>A0ACB7IWT0_PLECO</name>
<evidence type="ECO:0000313" key="2">
    <source>
        <dbReference type="Proteomes" id="UP000824881"/>
    </source>
</evidence>
<accession>A0ACB7IWT0</accession>
<organism evidence="1 2">
    <name type="scientific">Pleurotus cornucopiae</name>
    <name type="common">Cornucopia mushroom</name>
    <dbReference type="NCBI Taxonomy" id="5321"/>
    <lineage>
        <taxon>Eukaryota</taxon>
        <taxon>Fungi</taxon>
        <taxon>Dikarya</taxon>
        <taxon>Basidiomycota</taxon>
        <taxon>Agaricomycotina</taxon>
        <taxon>Agaricomycetes</taxon>
        <taxon>Agaricomycetidae</taxon>
        <taxon>Agaricales</taxon>
        <taxon>Pleurotineae</taxon>
        <taxon>Pleurotaceae</taxon>
        <taxon>Pleurotus</taxon>
    </lineage>
</organism>
<comment type="caution">
    <text evidence="1">The sequence shown here is derived from an EMBL/GenBank/DDBJ whole genome shotgun (WGS) entry which is preliminary data.</text>
</comment>
<proteinExistence type="predicted"/>
<protein>
    <submittedName>
        <fullName evidence="1">Uncharacterized protein</fullName>
    </submittedName>
</protein>
<reference evidence="1 2" key="1">
    <citation type="journal article" date="2021" name="Appl. Environ. Microbiol.">
        <title>Genetic linkage and physical mapping for an oyster mushroom Pleurotus cornucopiae and QTL analysis for the trait cap color.</title>
        <authorList>
            <person name="Zhang Y."/>
            <person name="Gao W."/>
            <person name="Sonnenberg A."/>
            <person name="Chen Q."/>
            <person name="Zhang J."/>
            <person name="Huang C."/>
        </authorList>
    </citation>
    <scope>NUCLEOTIDE SEQUENCE [LARGE SCALE GENOMIC DNA]</scope>
    <source>
        <strain evidence="1">CCMSSC00406</strain>
    </source>
</reference>